<dbReference type="EMBL" id="ML977059">
    <property type="protein sequence ID" value="KAF1948412.1"/>
    <property type="molecule type" value="Genomic_DNA"/>
</dbReference>
<accession>A0A6A5T9I0</accession>
<feature type="transmembrane region" description="Helical" evidence="1">
    <location>
        <begin position="166"/>
        <end position="188"/>
    </location>
</feature>
<keyword evidence="1" id="KW-1133">Transmembrane helix</keyword>
<evidence type="ECO:0000256" key="1">
    <source>
        <dbReference type="SAM" id="Phobius"/>
    </source>
</evidence>
<evidence type="ECO:0000313" key="3">
    <source>
        <dbReference type="Proteomes" id="UP000800035"/>
    </source>
</evidence>
<feature type="transmembrane region" description="Helical" evidence="1">
    <location>
        <begin position="203"/>
        <end position="225"/>
    </location>
</feature>
<evidence type="ECO:0000313" key="2">
    <source>
        <dbReference type="EMBL" id="KAF1948412.1"/>
    </source>
</evidence>
<feature type="transmembrane region" description="Helical" evidence="1">
    <location>
        <begin position="35"/>
        <end position="57"/>
    </location>
</feature>
<reference evidence="2" key="1">
    <citation type="journal article" date="2020" name="Stud. Mycol.">
        <title>101 Dothideomycetes genomes: a test case for predicting lifestyles and emergence of pathogens.</title>
        <authorList>
            <person name="Haridas S."/>
            <person name="Albert R."/>
            <person name="Binder M."/>
            <person name="Bloem J."/>
            <person name="Labutti K."/>
            <person name="Salamov A."/>
            <person name="Andreopoulos B."/>
            <person name="Baker S."/>
            <person name="Barry K."/>
            <person name="Bills G."/>
            <person name="Bluhm B."/>
            <person name="Cannon C."/>
            <person name="Castanera R."/>
            <person name="Culley D."/>
            <person name="Daum C."/>
            <person name="Ezra D."/>
            <person name="Gonzalez J."/>
            <person name="Henrissat B."/>
            <person name="Kuo A."/>
            <person name="Liang C."/>
            <person name="Lipzen A."/>
            <person name="Lutzoni F."/>
            <person name="Magnuson J."/>
            <person name="Mondo S."/>
            <person name="Nolan M."/>
            <person name="Ohm R."/>
            <person name="Pangilinan J."/>
            <person name="Park H.-J."/>
            <person name="Ramirez L."/>
            <person name="Alfaro M."/>
            <person name="Sun H."/>
            <person name="Tritt A."/>
            <person name="Yoshinaga Y."/>
            <person name="Zwiers L.-H."/>
            <person name="Turgeon B."/>
            <person name="Goodwin S."/>
            <person name="Spatafora J."/>
            <person name="Crous P."/>
            <person name="Grigoriev I."/>
        </authorList>
    </citation>
    <scope>NUCLEOTIDE SEQUENCE</scope>
    <source>
        <strain evidence="2">CBS 675.92</strain>
    </source>
</reference>
<dbReference type="AlphaFoldDB" id="A0A6A5T9I0"/>
<name>A0A6A5T9I0_9PLEO</name>
<dbReference type="Proteomes" id="UP000800035">
    <property type="component" value="Unassembled WGS sequence"/>
</dbReference>
<sequence length="231" mass="25618">MANQSPNIDLFKIPYLPAPPAYKSNLHKRADMMNLFLGVISSMVFMMVVSAVLRTVAAMRKGQGWKMDDGEGSFSILNKCGYYAYVECSMRSLLNHNSNNYKVLLAVFAPRIRKHTLDTSVGVLTSAWTHKVSTPLSPRASMIRFPSKAANITSTPPLIVVPRNKIILSALLLAPLSILAGKLTFLTFGHRLFRHPPKARCKIYLTSILLLPVFVACVAFPVLAFPLEEKL</sequence>
<protein>
    <submittedName>
        <fullName evidence="2">Uncharacterized protein</fullName>
    </submittedName>
</protein>
<keyword evidence="1" id="KW-0472">Membrane</keyword>
<organism evidence="2 3">
    <name type="scientific">Byssothecium circinans</name>
    <dbReference type="NCBI Taxonomy" id="147558"/>
    <lineage>
        <taxon>Eukaryota</taxon>
        <taxon>Fungi</taxon>
        <taxon>Dikarya</taxon>
        <taxon>Ascomycota</taxon>
        <taxon>Pezizomycotina</taxon>
        <taxon>Dothideomycetes</taxon>
        <taxon>Pleosporomycetidae</taxon>
        <taxon>Pleosporales</taxon>
        <taxon>Massarineae</taxon>
        <taxon>Massarinaceae</taxon>
        <taxon>Byssothecium</taxon>
    </lineage>
</organism>
<keyword evidence="1" id="KW-0812">Transmembrane</keyword>
<proteinExistence type="predicted"/>
<keyword evidence="3" id="KW-1185">Reference proteome</keyword>
<gene>
    <name evidence="2" type="ORF">CC80DRAFT_316043</name>
</gene>